<dbReference type="Proteomes" id="UP000326198">
    <property type="component" value="Unassembled WGS sequence"/>
</dbReference>
<proteinExistence type="predicted"/>
<evidence type="ECO:0000313" key="2">
    <source>
        <dbReference type="Proteomes" id="UP000326198"/>
    </source>
</evidence>
<name>A0A5N7AZM0_9EURO</name>
<accession>A0A5N7AZM0</accession>
<evidence type="ECO:0000313" key="1">
    <source>
        <dbReference type="EMBL" id="KAE8374300.1"/>
    </source>
</evidence>
<keyword evidence="2" id="KW-1185">Reference proteome</keyword>
<organism evidence="1 2">
    <name type="scientific">Aspergillus bertholletiae</name>
    <dbReference type="NCBI Taxonomy" id="1226010"/>
    <lineage>
        <taxon>Eukaryota</taxon>
        <taxon>Fungi</taxon>
        <taxon>Dikarya</taxon>
        <taxon>Ascomycota</taxon>
        <taxon>Pezizomycotina</taxon>
        <taxon>Eurotiomycetes</taxon>
        <taxon>Eurotiomycetidae</taxon>
        <taxon>Eurotiales</taxon>
        <taxon>Aspergillaceae</taxon>
        <taxon>Aspergillus</taxon>
        <taxon>Aspergillus subgen. Circumdati</taxon>
    </lineage>
</organism>
<protein>
    <submittedName>
        <fullName evidence="1">Uncharacterized protein</fullName>
    </submittedName>
</protein>
<sequence length="76" mass="8574">MSYCQMTWLTSTVFLGVADSRLNYLPESVDGYTLPIVTRYYSFNSTRQYPPICLLVYSRVPYATSVQGDSCCAIVP</sequence>
<gene>
    <name evidence="1" type="ORF">BDV26DRAFT_270222</name>
</gene>
<dbReference type="AlphaFoldDB" id="A0A5N7AZM0"/>
<dbReference type="OrthoDB" id="2102561at2759"/>
<reference evidence="1 2" key="1">
    <citation type="submission" date="2019-04" db="EMBL/GenBank/DDBJ databases">
        <title>Friends and foes A comparative genomics studyof 23 Aspergillus species from section Flavi.</title>
        <authorList>
            <consortium name="DOE Joint Genome Institute"/>
            <person name="Kjaerbolling I."/>
            <person name="Vesth T."/>
            <person name="Frisvad J.C."/>
            <person name="Nybo J.L."/>
            <person name="Theobald S."/>
            <person name="Kildgaard S."/>
            <person name="Isbrandt T."/>
            <person name="Kuo A."/>
            <person name="Sato A."/>
            <person name="Lyhne E.K."/>
            <person name="Kogle M.E."/>
            <person name="Wiebenga A."/>
            <person name="Kun R.S."/>
            <person name="Lubbers R.J."/>
            <person name="Makela M.R."/>
            <person name="Barry K."/>
            <person name="Chovatia M."/>
            <person name="Clum A."/>
            <person name="Daum C."/>
            <person name="Haridas S."/>
            <person name="He G."/>
            <person name="LaButti K."/>
            <person name="Lipzen A."/>
            <person name="Mondo S."/>
            <person name="Riley R."/>
            <person name="Salamov A."/>
            <person name="Simmons B.A."/>
            <person name="Magnuson J.K."/>
            <person name="Henrissat B."/>
            <person name="Mortensen U.H."/>
            <person name="Larsen T.O."/>
            <person name="Devries R.P."/>
            <person name="Grigoriev I.V."/>
            <person name="Machida M."/>
            <person name="Baker S.E."/>
            <person name="Andersen M.R."/>
        </authorList>
    </citation>
    <scope>NUCLEOTIDE SEQUENCE [LARGE SCALE GENOMIC DNA]</scope>
    <source>
        <strain evidence="1 2">IBT 29228</strain>
    </source>
</reference>
<dbReference type="EMBL" id="ML736288">
    <property type="protein sequence ID" value="KAE8374300.1"/>
    <property type="molecule type" value="Genomic_DNA"/>
</dbReference>